<protein>
    <submittedName>
        <fullName evidence="1">Uncharacterized protein</fullName>
    </submittedName>
</protein>
<dbReference type="PANTHER" id="PTHR37162:SF11">
    <property type="match status" value="1"/>
</dbReference>
<dbReference type="AlphaFoldDB" id="A0A1A8ARC8"/>
<organism evidence="1">
    <name type="scientific">Nothobranchius furzeri</name>
    <name type="common">Turquoise killifish</name>
    <dbReference type="NCBI Taxonomy" id="105023"/>
    <lineage>
        <taxon>Eukaryota</taxon>
        <taxon>Metazoa</taxon>
        <taxon>Chordata</taxon>
        <taxon>Craniata</taxon>
        <taxon>Vertebrata</taxon>
        <taxon>Euteleostomi</taxon>
        <taxon>Actinopterygii</taxon>
        <taxon>Neopterygii</taxon>
        <taxon>Teleostei</taxon>
        <taxon>Neoteleostei</taxon>
        <taxon>Acanthomorphata</taxon>
        <taxon>Ovalentaria</taxon>
        <taxon>Atherinomorphae</taxon>
        <taxon>Cyprinodontiformes</taxon>
        <taxon>Nothobranchiidae</taxon>
        <taxon>Nothobranchius</taxon>
    </lineage>
</organism>
<reference evidence="1" key="2">
    <citation type="submission" date="2016-06" db="EMBL/GenBank/DDBJ databases">
        <title>The genome of a short-lived fish provides insights into sex chromosome evolution and the genetic control of aging.</title>
        <authorList>
            <person name="Reichwald K."/>
            <person name="Felder M."/>
            <person name="Petzold A."/>
            <person name="Koch P."/>
            <person name="Groth M."/>
            <person name="Platzer M."/>
        </authorList>
    </citation>
    <scope>NUCLEOTIDE SEQUENCE</scope>
    <source>
        <tissue evidence="1">Brain</tissue>
    </source>
</reference>
<reference evidence="1" key="1">
    <citation type="submission" date="2016-05" db="EMBL/GenBank/DDBJ databases">
        <authorList>
            <person name="Lavstsen T."/>
            <person name="Jespersen J.S."/>
        </authorList>
    </citation>
    <scope>NUCLEOTIDE SEQUENCE</scope>
    <source>
        <tissue evidence="1">Brain</tissue>
    </source>
</reference>
<dbReference type="SUPFAM" id="SSF53098">
    <property type="entry name" value="Ribonuclease H-like"/>
    <property type="match status" value="1"/>
</dbReference>
<dbReference type="PANTHER" id="PTHR37162">
    <property type="entry name" value="HAT FAMILY DIMERISATION DOMAINCONTAINING PROTEIN-RELATED"/>
    <property type="match status" value="1"/>
</dbReference>
<accession>A0A1A8ARC8</accession>
<gene>
    <name evidence="1" type="primary">Nfu_g_1_025761</name>
</gene>
<name>A0A1A8ARC8_NOTFU</name>
<dbReference type="InterPro" id="IPR012337">
    <property type="entry name" value="RNaseH-like_sf"/>
</dbReference>
<proteinExistence type="predicted"/>
<sequence>MRESEIYLELFPDSEIAKNFTCGKDKTAYVVKFGLAPHIIKLLMADVNRGSFTLMFDETLNQITKTKQMDLHVRYWKEDRVQSRYLGSQFMGHGTAKDLLHHFKECSQQLDLKKLLSVSMDGPNVNWKFLELLQEELREQYEGRQLIVVGSCGLHTLHNACKSGFSVWQLEKVLKAMHVLFHNVPARREDFITLTASAKFPLAFCSHRWLENLPVAERALEMWASLTMYLDAVRMRKLPNPGTASFDTLETAQKDPLILAKLHFYIAVTRTFAPFLTRYQTDEPVMPFLATDLAELMKSVLRRFVKREILKDISPLQLVKLDVGDKNNWVPLQDVTLGLGAESVLKELQQQKKIGELTVLEFRKDCIKMLSTIIQKVQDKSPLKYPPVRQAACLDPRRMYSDPDWCQKNMTNLVQRFLQNQQLSGGVSAGDVIVQQFTEVLSVGARSETFLSYRPTECRLDVFLNGVLSQCYQELLEFSKKLLLLSHGQATVERGFSVNKEVETYNMQEDTMIAQRLVCDYVTVYGGVFNVPMSKELLASAASARSRYRVHLDEQKRKKITDREAQKRNLQKKPLRSLGKRSKFCCKCPTAYIEMLINLQKMLKGRVEA</sequence>
<evidence type="ECO:0000313" key="1">
    <source>
        <dbReference type="EMBL" id="SBP57579.1"/>
    </source>
</evidence>
<dbReference type="EMBL" id="HADY01019094">
    <property type="protein sequence ID" value="SBP57579.1"/>
    <property type="molecule type" value="Transcribed_RNA"/>
</dbReference>